<keyword evidence="17" id="KW-1185">Reference proteome</keyword>
<feature type="binding site" evidence="12">
    <location>
        <begin position="70"/>
        <end position="73"/>
    </location>
    <ligand>
        <name>NADP(+)</name>
        <dbReference type="ChEBI" id="CHEBI:58349"/>
    </ligand>
</feature>
<dbReference type="NCBIfam" id="TIGR00112">
    <property type="entry name" value="proC"/>
    <property type="match status" value="1"/>
</dbReference>
<feature type="binding site" evidence="12">
    <location>
        <position position="57"/>
    </location>
    <ligand>
        <name>NADPH</name>
        <dbReference type="ChEBI" id="CHEBI:57783"/>
    </ligand>
</feature>
<evidence type="ECO:0000259" key="15">
    <source>
        <dbReference type="Pfam" id="PF14748"/>
    </source>
</evidence>
<gene>
    <name evidence="10" type="primary">proC</name>
    <name evidence="16" type="ORF">E1H14_08675</name>
</gene>
<dbReference type="InterPro" id="IPR029036">
    <property type="entry name" value="P5CR_dimer"/>
</dbReference>
<dbReference type="SUPFAM" id="SSF51735">
    <property type="entry name" value="NAD(P)-binding Rossmann-fold domains"/>
    <property type="match status" value="1"/>
</dbReference>
<evidence type="ECO:0000256" key="6">
    <source>
        <dbReference type="ARBA" id="ARBA00022857"/>
    </source>
</evidence>
<dbReference type="EMBL" id="SMRS01000006">
    <property type="protein sequence ID" value="KAA0874339.1"/>
    <property type="molecule type" value="Genomic_DNA"/>
</dbReference>
<keyword evidence="7 10" id="KW-0560">Oxidoreductase</keyword>
<sequence>MQTSFQIAFIGAGNMARAIIGGLLAQGLPAQQIIACEPDLERLRDLEAQGIQIRSDNASAVRQADLVILAVKPQIMRDVCTPLRAAAAEKHPVFLSVAAGIRIQALADWLGADLALVRSMPNTPALVGKGACGLFANAQVTEQQKQEISQVMQATGLTLWVDKEDELDAVTAVSGSGPAYFFLMMEAMIAAGERLGLSPDTAKALTLQTAAGAAEMALQSEWDPAELRRRVTSPKGTTEQAILCFQQGGFSPLVDQALQACHQRAVELADELGKS</sequence>
<dbReference type="RefSeq" id="WP_149391072.1">
    <property type="nucleotide sequence ID" value="NZ_SMRS01000006.1"/>
</dbReference>
<evidence type="ECO:0000313" key="17">
    <source>
        <dbReference type="Proteomes" id="UP000325302"/>
    </source>
</evidence>
<proteinExistence type="inferred from homology"/>
<keyword evidence="6 10" id="KW-0521">NADP</keyword>
<comment type="caution">
    <text evidence="16">The sequence shown here is derived from an EMBL/GenBank/DDBJ whole genome shotgun (WGS) entry which is preliminary data.</text>
</comment>
<comment type="function">
    <text evidence="10">Catalyzes the reduction of 1-pyrroline-5-carboxylate (PCA) to L-proline.</text>
</comment>
<evidence type="ECO:0000313" key="16">
    <source>
        <dbReference type="EMBL" id="KAA0874339.1"/>
    </source>
</evidence>
<dbReference type="Pfam" id="PF03807">
    <property type="entry name" value="F420_oxidored"/>
    <property type="match status" value="1"/>
</dbReference>
<dbReference type="GO" id="GO:0004735">
    <property type="term" value="F:pyrroline-5-carboxylate reductase activity"/>
    <property type="evidence" value="ECO:0007669"/>
    <property type="project" value="UniProtKB-UniRule"/>
</dbReference>
<dbReference type="Gene3D" id="1.10.3730.10">
    <property type="entry name" value="ProC C-terminal domain-like"/>
    <property type="match status" value="1"/>
</dbReference>
<evidence type="ECO:0000256" key="10">
    <source>
        <dbReference type="HAMAP-Rule" id="MF_01925"/>
    </source>
</evidence>
<evidence type="ECO:0000259" key="14">
    <source>
        <dbReference type="Pfam" id="PF03807"/>
    </source>
</evidence>
<dbReference type="PANTHER" id="PTHR11645">
    <property type="entry name" value="PYRROLINE-5-CARBOXYLATE REDUCTASE"/>
    <property type="match status" value="1"/>
</dbReference>
<feature type="domain" description="Pyrroline-5-carboxylate reductase dimerisation" evidence="15">
    <location>
        <begin position="164"/>
        <end position="268"/>
    </location>
</feature>
<comment type="subcellular location">
    <subcellularLocation>
        <location evidence="10">Cytoplasm</location>
    </subcellularLocation>
</comment>
<keyword evidence="3 10" id="KW-0963">Cytoplasm</keyword>
<dbReference type="HAMAP" id="MF_01925">
    <property type="entry name" value="P5C_reductase"/>
    <property type="match status" value="1"/>
</dbReference>
<comment type="catalytic activity">
    <reaction evidence="9 10 13">
        <text>L-proline + NADP(+) = (S)-1-pyrroline-5-carboxylate + NADPH + 2 H(+)</text>
        <dbReference type="Rhea" id="RHEA:14109"/>
        <dbReference type="ChEBI" id="CHEBI:15378"/>
        <dbReference type="ChEBI" id="CHEBI:17388"/>
        <dbReference type="ChEBI" id="CHEBI:57783"/>
        <dbReference type="ChEBI" id="CHEBI:58349"/>
        <dbReference type="ChEBI" id="CHEBI:60039"/>
        <dbReference type="EC" id="1.5.1.2"/>
    </reaction>
</comment>
<dbReference type="PANTHER" id="PTHR11645:SF0">
    <property type="entry name" value="PYRROLINE-5-CARBOXYLATE REDUCTASE 3"/>
    <property type="match status" value="1"/>
</dbReference>
<dbReference type="PROSITE" id="PS00521">
    <property type="entry name" value="P5CR"/>
    <property type="match status" value="1"/>
</dbReference>
<reference evidence="16 17" key="1">
    <citation type="submission" date="2019-03" db="EMBL/GenBank/DDBJ databases">
        <title>Nitrincola sp. nov. isolated from an Indian soda lake.</title>
        <authorList>
            <person name="Joshi A."/>
            <person name="Thite S.V."/>
            <person name="Joseph N."/>
            <person name="Dhotre D."/>
            <person name="Moorthy M."/>
            <person name="Shouche Y.S."/>
        </authorList>
    </citation>
    <scope>NUCLEOTIDE SEQUENCE [LARGE SCALE GENOMIC DNA]</scope>
    <source>
        <strain evidence="16 17">MEB193</strain>
    </source>
</reference>
<dbReference type="EC" id="1.5.1.2" evidence="10 11"/>
<dbReference type="Proteomes" id="UP000325302">
    <property type="component" value="Unassembled WGS sequence"/>
</dbReference>
<organism evidence="16 17">
    <name type="scientific">Nitrincola tapanii</name>
    <dbReference type="NCBI Taxonomy" id="1708751"/>
    <lineage>
        <taxon>Bacteria</taxon>
        <taxon>Pseudomonadati</taxon>
        <taxon>Pseudomonadota</taxon>
        <taxon>Gammaproteobacteria</taxon>
        <taxon>Oceanospirillales</taxon>
        <taxon>Oceanospirillaceae</taxon>
        <taxon>Nitrincola</taxon>
    </lineage>
</organism>
<keyword evidence="5 10" id="KW-0641">Proline biosynthesis</keyword>
<dbReference type="AlphaFoldDB" id="A0A5A9W2A8"/>
<evidence type="ECO:0000256" key="2">
    <source>
        <dbReference type="ARBA" id="ARBA00005525"/>
    </source>
</evidence>
<keyword evidence="4 10" id="KW-0028">Amino-acid biosynthesis</keyword>
<dbReference type="FunFam" id="1.10.3730.10:FF:000001">
    <property type="entry name" value="Pyrroline-5-carboxylate reductase"/>
    <property type="match status" value="1"/>
</dbReference>
<protein>
    <recommendedName>
        <fullName evidence="10 11">Pyrroline-5-carboxylate reductase</fullName>
        <shortName evidence="10">P5C reductase</shortName>
        <shortName evidence="10">P5CR</shortName>
        <ecNumber evidence="10 11">1.5.1.2</ecNumber>
    </recommendedName>
    <alternativeName>
        <fullName evidence="10">PCA reductase</fullName>
    </alternativeName>
</protein>
<evidence type="ECO:0000256" key="8">
    <source>
        <dbReference type="ARBA" id="ARBA00050547"/>
    </source>
</evidence>
<feature type="domain" description="Pyrroline-5-carboxylate reductase catalytic N-terminal" evidence="14">
    <location>
        <begin position="6"/>
        <end position="100"/>
    </location>
</feature>
<comment type="catalytic activity">
    <reaction evidence="8 10">
        <text>L-proline + NAD(+) = (S)-1-pyrroline-5-carboxylate + NADH + 2 H(+)</text>
        <dbReference type="Rhea" id="RHEA:14105"/>
        <dbReference type="ChEBI" id="CHEBI:15378"/>
        <dbReference type="ChEBI" id="CHEBI:17388"/>
        <dbReference type="ChEBI" id="CHEBI:57540"/>
        <dbReference type="ChEBI" id="CHEBI:57945"/>
        <dbReference type="ChEBI" id="CHEBI:60039"/>
        <dbReference type="EC" id="1.5.1.2"/>
    </reaction>
</comment>
<comment type="similarity">
    <text evidence="2 10 13">Belongs to the pyrroline-5-carboxylate reductase family.</text>
</comment>
<accession>A0A5A9W2A8</accession>
<evidence type="ECO:0000256" key="7">
    <source>
        <dbReference type="ARBA" id="ARBA00023002"/>
    </source>
</evidence>
<evidence type="ECO:0000256" key="1">
    <source>
        <dbReference type="ARBA" id="ARBA00005205"/>
    </source>
</evidence>
<dbReference type="InterPro" id="IPR028939">
    <property type="entry name" value="P5C_Rdtase_cat_N"/>
</dbReference>
<evidence type="ECO:0000256" key="9">
    <source>
        <dbReference type="ARBA" id="ARBA00052690"/>
    </source>
</evidence>
<dbReference type="OrthoDB" id="9805754at2"/>
<dbReference type="InterPro" id="IPR000304">
    <property type="entry name" value="Pyrroline-COOH_reductase"/>
</dbReference>
<dbReference type="InterPro" id="IPR036291">
    <property type="entry name" value="NAD(P)-bd_dom_sf"/>
</dbReference>
<dbReference type="InterPro" id="IPR008927">
    <property type="entry name" value="6-PGluconate_DH-like_C_sf"/>
</dbReference>
<dbReference type="InterPro" id="IPR053790">
    <property type="entry name" value="P5CR-like_CS"/>
</dbReference>
<dbReference type="Gene3D" id="3.40.50.720">
    <property type="entry name" value="NAD(P)-binding Rossmann-like Domain"/>
    <property type="match status" value="1"/>
</dbReference>
<evidence type="ECO:0000256" key="5">
    <source>
        <dbReference type="ARBA" id="ARBA00022650"/>
    </source>
</evidence>
<evidence type="ECO:0000256" key="13">
    <source>
        <dbReference type="RuleBase" id="RU003903"/>
    </source>
</evidence>
<evidence type="ECO:0000256" key="12">
    <source>
        <dbReference type="PIRSR" id="PIRSR000193-1"/>
    </source>
</evidence>
<evidence type="ECO:0000256" key="4">
    <source>
        <dbReference type="ARBA" id="ARBA00022605"/>
    </source>
</evidence>
<evidence type="ECO:0000256" key="11">
    <source>
        <dbReference type="NCBIfam" id="TIGR00112"/>
    </source>
</evidence>
<dbReference type="Pfam" id="PF14748">
    <property type="entry name" value="P5CR_dimer"/>
    <property type="match status" value="1"/>
</dbReference>
<evidence type="ECO:0000256" key="3">
    <source>
        <dbReference type="ARBA" id="ARBA00022490"/>
    </source>
</evidence>
<dbReference type="UniPathway" id="UPA00098">
    <property type="reaction ID" value="UER00361"/>
</dbReference>
<dbReference type="FunFam" id="3.40.50.720:FF:000105">
    <property type="entry name" value="Pyrroline-5-carboxylate reductase"/>
    <property type="match status" value="1"/>
</dbReference>
<comment type="pathway">
    <text evidence="1 10 13">Amino-acid biosynthesis; L-proline biosynthesis; L-proline from L-glutamate 5-semialdehyde: step 1/1.</text>
</comment>
<dbReference type="GO" id="GO:0055129">
    <property type="term" value="P:L-proline biosynthetic process"/>
    <property type="evidence" value="ECO:0007669"/>
    <property type="project" value="UniProtKB-UniRule"/>
</dbReference>
<feature type="binding site" evidence="12">
    <location>
        <begin position="10"/>
        <end position="15"/>
    </location>
    <ligand>
        <name>NADP(+)</name>
        <dbReference type="ChEBI" id="CHEBI:58349"/>
    </ligand>
</feature>
<dbReference type="SUPFAM" id="SSF48179">
    <property type="entry name" value="6-phosphogluconate dehydrogenase C-terminal domain-like"/>
    <property type="match status" value="1"/>
</dbReference>
<dbReference type="PIRSF" id="PIRSF000193">
    <property type="entry name" value="Pyrrol-5-carb_rd"/>
    <property type="match status" value="1"/>
</dbReference>
<name>A0A5A9W2A8_9GAMM</name>
<dbReference type="GO" id="GO:0005737">
    <property type="term" value="C:cytoplasm"/>
    <property type="evidence" value="ECO:0007669"/>
    <property type="project" value="UniProtKB-SubCell"/>
</dbReference>